<sequence>MPTTAIDFTGQQTQSKGWNGDNVITSAAHNLDLEALCARLGRFGPLEKQPCYTYVVETLRLDEDGNVKQTASAPNFCGGFITLLTCKHSTRTVLSPSQWRDGVWVAGMTGSGAKFGHRQSLAFLMRVGEAYASQFDLVQALRASGRSTTLDAKNASRHVNGDVLIPRHEQLTHTQRVSPDFYHPPILPHAHRTSHDDTYWHKDVDYVARGGSRPAYLVGDPANSFTWSRQMIFNARPGNLRPHRAWPLGQLVDYLKA</sequence>
<protein>
    <submittedName>
        <fullName evidence="1">Uncharacterized protein</fullName>
    </submittedName>
</protein>
<proteinExistence type="predicted"/>
<comment type="caution">
    <text evidence="1">The sequence shown here is derived from an EMBL/GenBank/DDBJ whole genome shotgun (WGS) entry which is preliminary data.</text>
</comment>
<gene>
    <name evidence="1" type="ORF">NX782_19035</name>
</gene>
<accession>A0ABT2AAW5</accession>
<dbReference type="Proteomes" id="UP001205560">
    <property type="component" value="Unassembled WGS sequence"/>
</dbReference>
<name>A0ABT2AAW5_9BURK</name>
<evidence type="ECO:0000313" key="1">
    <source>
        <dbReference type="EMBL" id="MCS0591287.1"/>
    </source>
</evidence>
<dbReference type="EMBL" id="JANUGX010000025">
    <property type="protein sequence ID" value="MCS0591287.1"/>
    <property type="molecule type" value="Genomic_DNA"/>
</dbReference>
<evidence type="ECO:0000313" key="2">
    <source>
        <dbReference type="Proteomes" id="UP001205560"/>
    </source>
</evidence>
<reference evidence="1 2" key="1">
    <citation type="submission" date="2022-08" db="EMBL/GenBank/DDBJ databases">
        <title>Reclassification of Massilia species as members of the genera Telluria, Duganella, Pseudoduganella, Mokoshia gen. nov. and Zemynaea gen. nov. using orthogonal and non-orthogonal genome-based approaches.</title>
        <authorList>
            <person name="Bowman J.P."/>
        </authorList>
    </citation>
    <scope>NUCLEOTIDE SEQUENCE [LARGE SCALE GENOMIC DNA]</scope>
    <source>
        <strain evidence="1 2">LMG 28164</strain>
    </source>
</reference>
<keyword evidence="2" id="KW-1185">Reference proteome</keyword>
<organism evidence="1 2">
    <name type="scientific">Massilia norwichensis</name>
    <dbReference type="NCBI Taxonomy" id="1442366"/>
    <lineage>
        <taxon>Bacteria</taxon>
        <taxon>Pseudomonadati</taxon>
        <taxon>Pseudomonadota</taxon>
        <taxon>Betaproteobacteria</taxon>
        <taxon>Burkholderiales</taxon>
        <taxon>Oxalobacteraceae</taxon>
        <taxon>Telluria group</taxon>
        <taxon>Massilia</taxon>
    </lineage>
</organism>
<dbReference type="RefSeq" id="WP_258847056.1">
    <property type="nucleotide sequence ID" value="NZ_JANUGX010000025.1"/>
</dbReference>